<dbReference type="Gene3D" id="3.50.50.60">
    <property type="entry name" value="FAD/NAD(P)-binding domain"/>
    <property type="match status" value="1"/>
</dbReference>
<keyword evidence="4" id="KW-0560">Oxidoreductase</keyword>
<dbReference type="Proteomes" id="UP000616547">
    <property type="component" value="Unassembled WGS sequence"/>
</dbReference>
<dbReference type="PANTHER" id="PTHR43400">
    <property type="entry name" value="FUMARATE REDUCTASE"/>
    <property type="match status" value="1"/>
</dbReference>
<protein>
    <submittedName>
        <fullName evidence="6">Reductase</fullName>
    </submittedName>
</protein>
<dbReference type="PANTHER" id="PTHR43400:SF10">
    <property type="entry name" value="3-OXOSTEROID 1-DEHYDROGENASE"/>
    <property type="match status" value="1"/>
</dbReference>
<dbReference type="InterPro" id="IPR003953">
    <property type="entry name" value="FAD-dep_OxRdtase_2_FAD-bd"/>
</dbReference>
<keyword evidence="3" id="KW-0274">FAD</keyword>
<comment type="caution">
    <text evidence="6">The sequence shown here is derived from an EMBL/GenBank/DDBJ whole genome shotgun (WGS) entry which is preliminary data.</text>
</comment>
<evidence type="ECO:0000256" key="2">
    <source>
        <dbReference type="ARBA" id="ARBA00022630"/>
    </source>
</evidence>
<dbReference type="InterPro" id="IPR036188">
    <property type="entry name" value="FAD/NAD-bd_sf"/>
</dbReference>
<accession>A0ABQ3W671</accession>
<keyword evidence="7" id="KW-1185">Reference proteome</keyword>
<sequence length="494" mass="52872">MSKEYTVDLAVAGCGGTGMAAADAGASQGLTTLVVEKQAQPGGNTKISSGFFAIDTKEQRAAGLKLTTEEAIRQLNEYNHYLNNGPLTRRIVENAKPTLEEIESLGMEIKLNPTSQTTQFAHLDNPYAGGSYHMYQNKPESWERVQKSVAEKGVEFLFGVTMQDLLKNEKGEICGLTAVDEKGEEIIVHAKAVVVATGGFGGDKDRVARLMHTDRMRGLGVPNMGEGMTALEKAGAVNIDSHALIHASQLAKSKVTQNTSKKHLAGFSDNPLTRLLLTPLMWVDPNGLRFTDENTVYDTVLWANAAYNVGGMYYIIVDTKTLNEYTKGTKLTVSKAGPGATDKPGDFVELAEAAVAGETAYKGESLSELAEKAGFDEENFAKAVADYNKAVAEKDDPAFAKSKESLLYSVEEGPFYALKAQAAYLGTVGGVRVDDHLRVLDADFKPIKGLYAGGANAGGYYEGQSYPAYEGLASGFAWTSGRLAGLAAASDLKK</sequence>
<evidence type="ECO:0000256" key="3">
    <source>
        <dbReference type="ARBA" id="ARBA00022827"/>
    </source>
</evidence>
<dbReference type="EMBL" id="BOCI01000473">
    <property type="protein sequence ID" value="GHW02045.1"/>
    <property type="molecule type" value="Genomic_DNA"/>
</dbReference>
<evidence type="ECO:0000313" key="6">
    <source>
        <dbReference type="EMBL" id="GHW02045.1"/>
    </source>
</evidence>
<organism evidence="6 7">
    <name type="scientific">Lactobacillus nasalidis</name>
    <dbReference type="NCBI Taxonomy" id="2797258"/>
    <lineage>
        <taxon>Bacteria</taxon>
        <taxon>Bacillati</taxon>
        <taxon>Bacillota</taxon>
        <taxon>Bacilli</taxon>
        <taxon>Lactobacillales</taxon>
        <taxon>Lactobacillaceae</taxon>
        <taxon>Lactobacillus</taxon>
    </lineage>
</organism>
<evidence type="ECO:0000313" key="7">
    <source>
        <dbReference type="Proteomes" id="UP000616547"/>
    </source>
</evidence>
<gene>
    <name evidence="6" type="ORF">lacNasYZ03_17320</name>
</gene>
<dbReference type="SUPFAM" id="SSF51905">
    <property type="entry name" value="FAD/NAD(P)-binding domain"/>
    <property type="match status" value="1"/>
</dbReference>
<name>A0ABQ3W671_9LACO</name>
<keyword evidence="2" id="KW-0285">Flavoprotein</keyword>
<proteinExistence type="predicted"/>
<dbReference type="InterPro" id="IPR027477">
    <property type="entry name" value="Succ_DH/fumarate_Rdtase_cat_sf"/>
</dbReference>
<comment type="cofactor">
    <cofactor evidence="1">
        <name>FAD</name>
        <dbReference type="ChEBI" id="CHEBI:57692"/>
    </cofactor>
</comment>
<feature type="domain" description="FAD-dependent oxidoreductase 2 FAD-binding" evidence="5">
    <location>
        <begin position="8"/>
        <end position="461"/>
    </location>
</feature>
<dbReference type="Pfam" id="PF00890">
    <property type="entry name" value="FAD_binding_2"/>
    <property type="match status" value="1"/>
</dbReference>
<evidence type="ECO:0000259" key="5">
    <source>
        <dbReference type="Pfam" id="PF00890"/>
    </source>
</evidence>
<dbReference type="InterPro" id="IPR050315">
    <property type="entry name" value="FAD-oxidoreductase_2"/>
</dbReference>
<reference evidence="7" key="1">
    <citation type="submission" date="2021-01" db="EMBL/GenBank/DDBJ databases">
        <title>Draft genome sequence of Nasalis larvatus strain YZ03.</title>
        <authorList>
            <person name="Suzuki-Hashido N."/>
            <person name="Tsuchida S."/>
            <person name="Hayakawa T."/>
        </authorList>
    </citation>
    <scope>NUCLEOTIDE SEQUENCE [LARGE SCALE GENOMIC DNA]</scope>
    <source>
        <strain evidence="7">YZ03</strain>
    </source>
</reference>
<dbReference type="Gene3D" id="3.90.700.10">
    <property type="entry name" value="Succinate dehydrogenase/fumarate reductase flavoprotein, catalytic domain"/>
    <property type="match status" value="1"/>
</dbReference>
<dbReference type="SUPFAM" id="SSF56425">
    <property type="entry name" value="Succinate dehydrogenase/fumarate reductase flavoprotein, catalytic domain"/>
    <property type="match status" value="1"/>
</dbReference>
<dbReference type="RefSeq" id="WP_201336347.1">
    <property type="nucleotide sequence ID" value="NZ_BOCG01000472.1"/>
</dbReference>
<evidence type="ECO:0000256" key="1">
    <source>
        <dbReference type="ARBA" id="ARBA00001974"/>
    </source>
</evidence>
<evidence type="ECO:0000256" key="4">
    <source>
        <dbReference type="ARBA" id="ARBA00023002"/>
    </source>
</evidence>